<keyword evidence="1" id="KW-0472">Membrane</keyword>
<dbReference type="AlphaFoldDB" id="A0AAV2H6Q6"/>
<comment type="caution">
    <text evidence="2">The sequence shown here is derived from an EMBL/GenBank/DDBJ whole genome shotgun (WGS) entry which is preliminary data.</text>
</comment>
<feature type="transmembrane region" description="Helical" evidence="1">
    <location>
        <begin position="437"/>
        <end position="456"/>
    </location>
</feature>
<protein>
    <recommendedName>
        <fullName evidence="4">Major facilitator superfamily domain-containing protein 5</fullName>
    </recommendedName>
</protein>
<reference evidence="2 3" key="1">
    <citation type="submission" date="2024-04" db="EMBL/GenBank/DDBJ databases">
        <authorList>
            <consortium name="Genoscope - CEA"/>
            <person name="William W."/>
        </authorList>
    </citation>
    <scope>NUCLEOTIDE SEQUENCE [LARGE SCALE GENOMIC DNA]</scope>
</reference>
<feature type="transmembrane region" description="Helical" evidence="1">
    <location>
        <begin position="224"/>
        <end position="248"/>
    </location>
</feature>
<dbReference type="Proteomes" id="UP001497497">
    <property type="component" value="Unassembled WGS sequence"/>
</dbReference>
<evidence type="ECO:0000313" key="2">
    <source>
        <dbReference type="EMBL" id="CAL1529377.1"/>
    </source>
</evidence>
<dbReference type="PANTHER" id="PTHR23516">
    <property type="entry name" value="SAM (S-ADENOSYL METHIONINE) TRANSPORTER"/>
    <property type="match status" value="1"/>
</dbReference>
<feature type="transmembrane region" description="Helical" evidence="1">
    <location>
        <begin position="197"/>
        <end position="217"/>
    </location>
</feature>
<feature type="transmembrane region" description="Helical" evidence="1">
    <location>
        <begin position="353"/>
        <end position="370"/>
    </location>
</feature>
<feature type="transmembrane region" description="Helical" evidence="1">
    <location>
        <begin position="36"/>
        <end position="54"/>
    </location>
</feature>
<feature type="transmembrane region" description="Helical" evidence="1">
    <location>
        <begin position="321"/>
        <end position="341"/>
    </location>
</feature>
<dbReference type="EMBL" id="CAXITT010000047">
    <property type="protein sequence ID" value="CAL1529377.1"/>
    <property type="molecule type" value="Genomic_DNA"/>
</dbReference>
<sequence>MTRLFFADSIRVKDTYWSCFQPSVTVRAVQTFTMDIFLGGFYVLTILCALLYLATRAALPAVTDAAFSVFQRTYLVVYLLAMGGDWLQGPHVYALYESYGMTTEQIDILFVAGFGSSMIVGTLVGSIADKYGRRTNCMLYGVLYGAACITKHFGNFWILMIGRLLGGTATSILYSAFESWLVYEHNKRGFDSSLLGNIFSLGVLGNSVVAIIAGLIAQRFADAFGFVAPFDVSLVVLTLMVIIITMTWTENYGDKTSNISHSFGTALNAIRQDHKVLCLGLIQSLFEGAMYCFVLEWTPSLSIIYKSKVGTSDVDEVHTDIPHGHIFAAFMVSLMIGSSLFKLLNKYTSAESFMRFVLAVAGLSLMTPIFFKGNQLIIFIGFLVFETCVGIFWPSMGTMRGKYVAEETRATTMNIFRIPLNMIVVIILLQHLDRDTIFEFCAFFLMVAVVCQQWLYTLCEGLPRTANISEKAGVLRSDSVVEAQEKEEEIV</sequence>
<dbReference type="Pfam" id="PF05631">
    <property type="entry name" value="MFS_5"/>
    <property type="match status" value="1"/>
</dbReference>
<dbReference type="CDD" id="cd17487">
    <property type="entry name" value="MFS_MFSD5_like"/>
    <property type="match status" value="1"/>
</dbReference>
<feature type="transmembrane region" description="Helical" evidence="1">
    <location>
        <begin position="414"/>
        <end position="431"/>
    </location>
</feature>
<organism evidence="2 3">
    <name type="scientific">Lymnaea stagnalis</name>
    <name type="common">Great pond snail</name>
    <name type="synonym">Helix stagnalis</name>
    <dbReference type="NCBI Taxonomy" id="6523"/>
    <lineage>
        <taxon>Eukaryota</taxon>
        <taxon>Metazoa</taxon>
        <taxon>Spiralia</taxon>
        <taxon>Lophotrochozoa</taxon>
        <taxon>Mollusca</taxon>
        <taxon>Gastropoda</taxon>
        <taxon>Heterobranchia</taxon>
        <taxon>Euthyneura</taxon>
        <taxon>Panpulmonata</taxon>
        <taxon>Hygrophila</taxon>
        <taxon>Lymnaeoidea</taxon>
        <taxon>Lymnaeidae</taxon>
        <taxon>Lymnaea</taxon>
    </lineage>
</organism>
<feature type="transmembrane region" description="Helical" evidence="1">
    <location>
        <begin position="75"/>
        <end position="96"/>
    </location>
</feature>
<name>A0AAV2H6Q6_LYMST</name>
<evidence type="ECO:0000313" key="3">
    <source>
        <dbReference type="Proteomes" id="UP001497497"/>
    </source>
</evidence>
<dbReference type="InterPro" id="IPR036259">
    <property type="entry name" value="MFS_trans_sf"/>
</dbReference>
<dbReference type="GO" id="GO:0016020">
    <property type="term" value="C:membrane"/>
    <property type="evidence" value="ECO:0007669"/>
    <property type="project" value="InterPro"/>
</dbReference>
<dbReference type="Gene3D" id="1.20.1250.20">
    <property type="entry name" value="MFS general substrate transporter like domains"/>
    <property type="match status" value="1"/>
</dbReference>
<dbReference type="InterPro" id="IPR008509">
    <property type="entry name" value="MOT2/MFSD5"/>
</dbReference>
<keyword evidence="1" id="KW-0812">Transmembrane</keyword>
<dbReference type="SUPFAM" id="SSF103473">
    <property type="entry name" value="MFS general substrate transporter"/>
    <property type="match status" value="1"/>
</dbReference>
<dbReference type="PANTHER" id="PTHR23516:SF23">
    <property type="entry name" value="MOLYBDATE-ANION TRANSPORTER"/>
    <property type="match status" value="1"/>
</dbReference>
<gene>
    <name evidence="2" type="ORF">GSLYS_00003532001</name>
</gene>
<keyword evidence="3" id="KW-1185">Reference proteome</keyword>
<keyword evidence="1" id="KW-1133">Transmembrane helix</keyword>
<dbReference type="GO" id="GO:0015098">
    <property type="term" value="F:molybdate ion transmembrane transporter activity"/>
    <property type="evidence" value="ECO:0007669"/>
    <property type="project" value="InterPro"/>
</dbReference>
<feature type="transmembrane region" description="Helical" evidence="1">
    <location>
        <begin position="156"/>
        <end position="177"/>
    </location>
</feature>
<proteinExistence type="predicted"/>
<feature type="transmembrane region" description="Helical" evidence="1">
    <location>
        <begin position="376"/>
        <end position="393"/>
    </location>
</feature>
<evidence type="ECO:0008006" key="4">
    <source>
        <dbReference type="Google" id="ProtNLM"/>
    </source>
</evidence>
<accession>A0AAV2H6Q6</accession>
<evidence type="ECO:0000256" key="1">
    <source>
        <dbReference type="SAM" id="Phobius"/>
    </source>
</evidence>
<feature type="transmembrane region" description="Helical" evidence="1">
    <location>
        <begin position="108"/>
        <end position="128"/>
    </location>
</feature>